<evidence type="ECO:0000256" key="4">
    <source>
        <dbReference type="ARBA" id="ARBA00022781"/>
    </source>
</evidence>
<gene>
    <name evidence="11" type="ORF">GSOID_T00005492001</name>
</gene>
<dbReference type="InterPro" id="IPR013837">
    <property type="entry name" value="ATP_synth_F0_suB"/>
</dbReference>
<evidence type="ECO:0000256" key="10">
    <source>
        <dbReference type="RuleBase" id="RU368017"/>
    </source>
</evidence>
<reference evidence="11" key="1">
    <citation type="journal article" date="2010" name="Science">
        <title>Plasticity of animal genome architecture unmasked by rapid evolution of a pelagic tunicate.</title>
        <authorList>
            <person name="Denoeud F."/>
            <person name="Henriet S."/>
            <person name="Mungpakdee S."/>
            <person name="Aury J.M."/>
            <person name="Da Silva C."/>
            <person name="Brinkmann H."/>
            <person name="Mikhaleva J."/>
            <person name="Olsen L.C."/>
            <person name="Jubin C."/>
            <person name="Canestro C."/>
            <person name="Bouquet J.M."/>
            <person name="Danks G."/>
            <person name="Poulain J."/>
            <person name="Campsteijn C."/>
            <person name="Adamski M."/>
            <person name="Cross I."/>
            <person name="Yadetie F."/>
            <person name="Muffato M."/>
            <person name="Louis A."/>
            <person name="Butcher S."/>
            <person name="Tsagkogeorga G."/>
            <person name="Konrad A."/>
            <person name="Singh S."/>
            <person name="Jensen M.F."/>
            <person name="Cong E.H."/>
            <person name="Eikeseth-Otteraa H."/>
            <person name="Noel B."/>
            <person name="Anthouard V."/>
            <person name="Porcel B.M."/>
            <person name="Kachouri-Lafond R."/>
            <person name="Nishino A."/>
            <person name="Ugolini M."/>
            <person name="Chourrout P."/>
            <person name="Nishida H."/>
            <person name="Aasland R."/>
            <person name="Huzurbazar S."/>
            <person name="Westhof E."/>
            <person name="Delsuc F."/>
            <person name="Lehrach H."/>
            <person name="Reinhardt R."/>
            <person name="Weissenbach J."/>
            <person name="Roy S.W."/>
            <person name="Artiguenave F."/>
            <person name="Postlethwait J.H."/>
            <person name="Manak J.R."/>
            <person name="Thompson E.M."/>
            <person name="Jaillon O."/>
            <person name="Du Pasquier L."/>
            <person name="Boudinot P."/>
            <person name="Liberles D.A."/>
            <person name="Volff J.N."/>
            <person name="Philippe H."/>
            <person name="Lenhard B."/>
            <person name="Roest Crollius H."/>
            <person name="Wincker P."/>
            <person name="Chourrout D."/>
        </authorList>
    </citation>
    <scope>NUCLEOTIDE SEQUENCE [LARGE SCALE GENOMIC DNA]</scope>
</reference>
<proteinExistence type="inferred from homology"/>
<evidence type="ECO:0000256" key="9">
    <source>
        <dbReference type="ARBA" id="ARBA00055529"/>
    </source>
</evidence>
<keyword evidence="3 10" id="KW-0138">CF(0)</keyword>
<evidence type="ECO:0000313" key="11">
    <source>
        <dbReference type="EMBL" id="CBY13680.1"/>
    </source>
</evidence>
<dbReference type="AlphaFoldDB" id="E4XVG2"/>
<dbReference type="GO" id="GO:0045259">
    <property type="term" value="C:proton-transporting ATP synthase complex"/>
    <property type="evidence" value="ECO:0007669"/>
    <property type="project" value="UniProtKB-KW"/>
</dbReference>
<evidence type="ECO:0000256" key="1">
    <source>
        <dbReference type="ARBA" id="ARBA00007479"/>
    </source>
</evidence>
<keyword evidence="2 10" id="KW-0813">Transport</keyword>
<protein>
    <recommendedName>
        <fullName evidence="10">ATP synthase subunit b</fullName>
    </recommendedName>
</protein>
<dbReference type="GO" id="GO:0005743">
    <property type="term" value="C:mitochondrial inner membrane"/>
    <property type="evidence" value="ECO:0007669"/>
    <property type="project" value="UniProtKB-SubCell"/>
</dbReference>
<evidence type="ECO:0000256" key="8">
    <source>
        <dbReference type="ARBA" id="ARBA00023136"/>
    </source>
</evidence>
<dbReference type="InterPro" id="IPR008688">
    <property type="entry name" value="ATP_synth_Bsub_B/MI25"/>
</dbReference>
<evidence type="ECO:0000256" key="3">
    <source>
        <dbReference type="ARBA" id="ARBA00022547"/>
    </source>
</evidence>
<name>E4XVG2_OIKDI</name>
<dbReference type="EMBL" id="FN653210">
    <property type="protein sequence ID" value="CBY13680.1"/>
    <property type="molecule type" value="Genomic_DNA"/>
</dbReference>
<dbReference type="Proteomes" id="UP000001307">
    <property type="component" value="Unassembled WGS sequence"/>
</dbReference>
<evidence type="ECO:0000256" key="6">
    <source>
        <dbReference type="ARBA" id="ARBA00023065"/>
    </source>
</evidence>
<keyword evidence="12" id="KW-1185">Reference proteome</keyword>
<keyword evidence="4 10" id="KW-0375">Hydrogen ion transport</keyword>
<dbReference type="OrthoDB" id="67388at2759"/>
<accession>E4XVG2</accession>
<organism evidence="11">
    <name type="scientific">Oikopleura dioica</name>
    <name type="common">Tunicate</name>
    <dbReference type="NCBI Taxonomy" id="34765"/>
    <lineage>
        <taxon>Eukaryota</taxon>
        <taxon>Metazoa</taxon>
        <taxon>Chordata</taxon>
        <taxon>Tunicata</taxon>
        <taxon>Appendicularia</taxon>
        <taxon>Copelata</taxon>
        <taxon>Oikopleuridae</taxon>
        <taxon>Oikopleura</taxon>
    </lineage>
</organism>
<dbReference type="GO" id="GO:0046933">
    <property type="term" value="F:proton-transporting ATP synthase activity, rotational mechanism"/>
    <property type="evidence" value="ECO:0007669"/>
    <property type="project" value="TreeGrafter"/>
</dbReference>
<keyword evidence="8 10" id="KW-0472">Membrane</keyword>
<evidence type="ECO:0000256" key="5">
    <source>
        <dbReference type="ARBA" id="ARBA00022792"/>
    </source>
</evidence>
<evidence type="ECO:0000256" key="7">
    <source>
        <dbReference type="ARBA" id="ARBA00023128"/>
    </source>
</evidence>
<dbReference type="InParanoid" id="E4XVG2"/>
<dbReference type="Gene3D" id="1.20.5.2210">
    <property type="match status" value="1"/>
</dbReference>
<evidence type="ECO:0000313" key="12">
    <source>
        <dbReference type="Proteomes" id="UP000001307"/>
    </source>
</evidence>
<dbReference type="PANTHER" id="PTHR12733">
    <property type="entry name" value="MITOCHONDRIAL ATP SYNTHASE B CHAIN"/>
    <property type="match status" value="1"/>
</dbReference>
<dbReference type="Pfam" id="PF05405">
    <property type="entry name" value="Mt_ATP-synt_B"/>
    <property type="match status" value="1"/>
</dbReference>
<keyword evidence="6 10" id="KW-0406">Ion transport</keyword>
<keyword evidence="5 10" id="KW-0999">Mitochondrion inner membrane</keyword>
<comment type="subunit">
    <text evidence="10">F-type ATPases have 2 components, CF(1) - the catalytic core - and CF(0) - the membrane proton channel. CF(1) and CF(0) have multiple subunits.</text>
</comment>
<evidence type="ECO:0000256" key="2">
    <source>
        <dbReference type="ARBA" id="ARBA00022448"/>
    </source>
</evidence>
<comment type="function">
    <text evidence="9 10">Subunit b, of the mitochondrial membrane ATP synthase complex (F(1)F(0) ATP synthase or Complex V) that produces ATP from ADP in the presence of a proton gradient across the membrane which is generated by electron transport complexes of the respiratory chain. ATP synthase complex consist of a soluble F(1) head domain - the catalytic core - and a membrane F(1) domain - the membrane proton channel. These two domains are linked by a central stalk rotating inside the F(1) region and a stationary peripheral stalk. During catalysis, ATP synthesis in the catalytic domain of F(1) is coupled via a rotary mechanism of the central stalk subunits to proton translocation. In vivo, can only synthesize ATP although its ATP hydrolase activity can be activated artificially in vitro. Part of the complex F(0) domain. Part of the complex F(0) domain and the peripheric stalk, which acts as a stator to hold the catalytic alpha(3)beta(3) subcomplex and subunit a/ATP6 static relative to the rotary elements.</text>
</comment>
<keyword evidence="7 10" id="KW-0496">Mitochondrion</keyword>
<sequence length="71" mass="8285">MLETEYLNRQNMVVDSVTKKLNYQVAVQNALEDQESQHMINWIEDKVNQDISNLDQDEMINVCVANLKKMA</sequence>
<comment type="similarity">
    <text evidence="1 10">Belongs to the eukaryotic ATPase B chain family.</text>
</comment>
<dbReference type="PANTHER" id="PTHR12733:SF3">
    <property type="entry name" value="ATP SYNTHASE F(0) COMPLEX SUBUNIT B1, MITOCHONDRIAL"/>
    <property type="match status" value="1"/>
</dbReference>
<dbReference type="SUPFAM" id="SSF161060">
    <property type="entry name" value="ATP synthase B chain-like"/>
    <property type="match status" value="1"/>
</dbReference>
<comment type="subcellular location">
    <subcellularLocation>
        <location evidence="10">Mitochondrion</location>
    </subcellularLocation>
    <subcellularLocation>
        <location evidence="10">Mitochondrion inner membrane</location>
    </subcellularLocation>
</comment>